<dbReference type="NCBIfam" id="TIGR00254">
    <property type="entry name" value="GGDEF"/>
    <property type="match status" value="1"/>
</dbReference>
<dbReference type="Pfam" id="PF00989">
    <property type="entry name" value="PAS"/>
    <property type="match status" value="1"/>
</dbReference>
<dbReference type="Proteomes" id="UP000185766">
    <property type="component" value="Unassembled WGS sequence"/>
</dbReference>
<dbReference type="PANTHER" id="PTHR45138:SF9">
    <property type="entry name" value="DIGUANYLATE CYCLASE DGCM-RELATED"/>
    <property type="match status" value="1"/>
</dbReference>
<dbReference type="CDD" id="cd01949">
    <property type="entry name" value="GGDEF"/>
    <property type="match status" value="1"/>
</dbReference>
<dbReference type="STRING" id="1429083.GCA_001885685_02045"/>
<dbReference type="InterPro" id="IPR000160">
    <property type="entry name" value="GGDEF_dom"/>
</dbReference>
<dbReference type="GO" id="GO:0052621">
    <property type="term" value="F:diguanylate cyclase activity"/>
    <property type="evidence" value="ECO:0007669"/>
    <property type="project" value="UniProtKB-EC"/>
</dbReference>
<evidence type="ECO:0000256" key="3">
    <source>
        <dbReference type="ARBA" id="ARBA00012528"/>
    </source>
</evidence>
<dbReference type="GO" id="GO:0005886">
    <property type="term" value="C:plasma membrane"/>
    <property type="evidence" value="ECO:0007669"/>
    <property type="project" value="UniProtKB-SubCell"/>
</dbReference>
<dbReference type="InterPro" id="IPR013767">
    <property type="entry name" value="PAS_fold"/>
</dbReference>
<sequence length="320" mass="36631">MTVTDELKSFHWLLEIIHSVDVGVMVLDREYQVEVWNGFMENHSGLAPDQTQGQSVFALFPEIEEAWFRRKVESVALLGTPAFSIWEQRPFLMNFKSYQPITGMADFMYQNITLLPLKSTTGVVEHIGVVIYDVTDVAVNKSQLQDANMKLERLSRTDRLTQLFNRGYWEECLHAEYHRFNRYHQPVSLLIFDIDHFKKINDTYGHPAGDEVIRQVAEAMRSLVRNTDIPGRYGGEEFVCLLPDTPGDGAMILAERIRTHIERLLVMHEGREIRFTVSLGVAELVDGIASAGTWLEQADQMLYQSKHGGRNQSSLLPKSE</sequence>
<reference evidence="6 7" key="1">
    <citation type="submission" date="2016-10" db="EMBL/GenBank/DDBJ databases">
        <authorList>
            <person name="de Groot N.N."/>
        </authorList>
    </citation>
    <scope>NUCLEOTIDE SEQUENCE [LARGE SCALE GENOMIC DNA]</scope>
    <source>
        <strain evidence="6 7">JCM 19513</strain>
    </source>
</reference>
<keyword evidence="7" id="KW-1185">Reference proteome</keyword>
<dbReference type="FunFam" id="3.30.70.270:FF:000001">
    <property type="entry name" value="Diguanylate cyclase domain protein"/>
    <property type="match status" value="1"/>
</dbReference>
<comment type="catalytic activity">
    <reaction evidence="4">
        <text>2 GTP = 3',3'-c-di-GMP + 2 diphosphate</text>
        <dbReference type="Rhea" id="RHEA:24898"/>
        <dbReference type="ChEBI" id="CHEBI:33019"/>
        <dbReference type="ChEBI" id="CHEBI:37565"/>
        <dbReference type="ChEBI" id="CHEBI:58805"/>
        <dbReference type="EC" id="2.7.7.65"/>
    </reaction>
</comment>
<dbReference type="SUPFAM" id="SSF55073">
    <property type="entry name" value="Nucleotide cyclase"/>
    <property type="match status" value="1"/>
</dbReference>
<organism evidence="6 7">
    <name type="scientific">Atopomonas hussainii</name>
    <dbReference type="NCBI Taxonomy" id="1429083"/>
    <lineage>
        <taxon>Bacteria</taxon>
        <taxon>Pseudomonadati</taxon>
        <taxon>Pseudomonadota</taxon>
        <taxon>Gammaproteobacteria</taxon>
        <taxon>Pseudomonadales</taxon>
        <taxon>Pseudomonadaceae</taxon>
        <taxon>Atopomonas</taxon>
    </lineage>
</organism>
<comment type="cofactor">
    <cofactor evidence="1">
        <name>Mg(2+)</name>
        <dbReference type="ChEBI" id="CHEBI:18420"/>
    </cofactor>
</comment>
<proteinExistence type="predicted"/>
<dbReference type="Pfam" id="PF00990">
    <property type="entry name" value="GGDEF"/>
    <property type="match status" value="1"/>
</dbReference>
<evidence type="ECO:0000259" key="5">
    <source>
        <dbReference type="PROSITE" id="PS50887"/>
    </source>
</evidence>
<dbReference type="EMBL" id="FOAS01000011">
    <property type="protein sequence ID" value="SEL35883.1"/>
    <property type="molecule type" value="Genomic_DNA"/>
</dbReference>
<evidence type="ECO:0000313" key="7">
    <source>
        <dbReference type="Proteomes" id="UP000185766"/>
    </source>
</evidence>
<dbReference type="Gene3D" id="3.30.450.20">
    <property type="entry name" value="PAS domain"/>
    <property type="match status" value="1"/>
</dbReference>
<dbReference type="PANTHER" id="PTHR45138">
    <property type="entry name" value="REGULATORY COMPONENTS OF SENSORY TRANSDUCTION SYSTEM"/>
    <property type="match status" value="1"/>
</dbReference>
<dbReference type="GO" id="GO:0043709">
    <property type="term" value="P:cell adhesion involved in single-species biofilm formation"/>
    <property type="evidence" value="ECO:0007669"/>
    <property type="project" value="TreeGrafter"/>
</dbReference>
<dbReference type="GO" id="GO:1902201">
    <property type="term" value="P:negative regulation of bacterial-type flagellum-dependent cell motility"/>
    <property type="evidence" value="ECO:0007669"/>
    <property type="project" value="TreeGrafter"/>
</dbReference>
<name>A0A1H7PJD9_9GAMM</name>
<dbReference type="InterPro" id="IPR029787">
    <property type="entry name" value="Nucleotide_cyclase"/>
</dbReference>
<dbReference type="SUPFAM" id="SSF55785">
    <property type="entry name" value="PYP-like sensor domain (PAS domain)"/>
    <property type="match status" value="1"/>
</dbReference>
<dbReference type="SMART" id="SM00091">
    <property type="entry name" value="PAS"/>
    <property type="match status" value="1"/>
</dbReference>
<dbReference type="PROSITE" id="PS50887">
    <property type="entry name" value="GGDEF"/>
    <property type="match status" value="1"/>
</dbReference>
<dbReference type="Gene3D" id="3.30.70.270">
    <property type="match status" value="1"/>
</dbReference>
<dbReference type="InterPro" id="IPR050469">
    <property type="entry name" value="Diguanylate_Cyclase"/>
</dbReference>
<dbReference type="InterPro" id="IPR043128">
    <property type="entry name" value="Rev_trsase/Diguanyl_cyclase"/>
</dbReference>
<dbReference type="SMART" id="SM00267">
    <property type="entry name" value="GGDEF"/>
    <property type="match status" value="1"/>
</dbReference>
<dbReference type="InterPro" id="IPR035965">
    <property type="entry name" value="PAS-like_dom_sf"/>
</dbReference>
<dbReference type="EC" id="2.7.7.65" evidence="3"/>
<evidence type="ECO:0000256" key="2">
    <source>
        <dbReference type="ARBA" id="ARBA00004533"/>
    </source>
</evidence>
<accession>A0A1H7PJD9</accession>
<dbReference type="RefSeq" id="WP_074868716.1">
    <property type="nucleotide sequence ID" value="NZ_FOAS01000011.1"/>
</dbReference>
<evidence type="ECO:0000313" key="6">
    <source>
        <dbReference type="EMBL" id="SEL35883.1"/>
    </source>
</evidence>
<dbReference type="GO" id="GO:0006355">
    <property type="term" value="P:regulation of DNA-templated transcription"/>
    <property type="evidence" value="ECO:0007669"/>
    <property type="project" value="InterPro"/>
</dbReference>
<protein>
    <recommendedName>
        <fullName evidence="3">diguanylate cyclase</fullName>
        <ecNumber evidence="3">2.7.7.65</ecNumber>
    </recommendedName>
</protein>
<gene>
    <name evidence="6" type="ORF">SAMN05216214_11138</name>
</gene>
<dbReference type="CDD" id="cd00130">
    <property type="entry name" value="PAS"/>
    <property type="match status" value="1"/>
</dbReference>
<feature type="domain" description="GGDEF" evidence="5">
    <location>
        <begin position="185"/>
        <end position="318"/>
    </location>
</feature>
<comment type="subcellular location">
    <subcellularLocation>
        <location evidence="2">Cell inner membrane</location>
    </subcellularLocation>
</comment>
<evidence type="ECO:0000256" key="1">
    <source>
        <dbReference type="ARBA" id="ARBA00001946"/>
    </source>
</evidence>
<dbReference type="InterPro" id="IPR000014">
    <property type="entry name" value="PAS"/>
</dbReference>
<dbReference type="AlphaFoldDB" id="A0A1H7PJD9"/>
<evidence type="ECO:0000256" key="4">
    <source>
        <dbReference type="ARBA" id="ARBA00034247"/>
    </source>
</evidence>